<proteinExistence type="predicted"/>
<organism evidence="1 2">
    <name type="scientific">Flaviaesturariibacter amylovorans</name>
    <dbReference type="NCBI Taxonomy" id="1084520"/>
    <lineage>
        <taxon>Bacteria</taxon>
        <taxon>Pseudomonadati</taxon>
        <taxon>Bacteroidota</taxon>
        <taxon>Chitinophagia</taxon>
        <taxon>Chitinophagales</taxon>
        <taxon>Chitinophagaceae</taxon>
        <taxon>Flaviaestuariibacter</taxon>
    </lineage>
</organism>
<gene>
    <name evidence="1" type="ORF">GCM10023184_14850</name>
</gene>
<dbReference type="InterPro" id="IPR046558">
    <property type="entry name" value="DUF6712"/>
</dbReference>
<sequence>MPNVLLISDRHLKDQALVESNVDAKVLAKVIHSVQEIQLKQILGSTLYGSLIQAVADQIQSGTTLSETYTEVLNDYVKPWMVWAVAADFLILNQYKVTNKGVLRLSDDGAESVSLQELEALKNYYDNNAASFKLRLIDHLKKNSLVTYSDNPDTNISSGSIGWFIER</sequence>
<evidence type="ECO:0000313" key="1">
    <source>
        <dbReference type="EMBL" id="GAA4326266.1"/>
    </source>
</evidence>
<dbReference type="EMBL" id="BAABGY010000006">
    <property type="protein sequence ID" value="GAA4326266.1"/>
    <property type="molecule type" value="Genomic_DNA"/>
</dbReference>
<keyword evidence="2" id="KW-1185">Reference proteome</keyword>
<reference evidence="2" key="1">
    <citation type="journal article" date="2019" name="Int. J. Syst. Evol. Microbiol.">
        <title>The Global Catalogue of Microorganisms (GCM) 10K type strain sequencing project: providing services to taxonomists for standard genome sequencing and annotation.</title>
        <authorList>
            <consortium name="The Broad Institute Genomics Platform"/>
            <consortium name="The Broad Institute Genome Sequencing Center for Infectious Disease"/>
            <person name="Wu L."/>
            <person name="Ma J."/>
        </authorList>
    </citation>
    <scope>NUCLEOTIDE SEQUENCE [LARGE SCALE GENOMIC DNA]</scope>
    <source>
        <strain evidence="2">JCM 17919</strain>
    </source>
</reference>
<comment type="caution">
    <text evidence="1">The sequence shown here is derived from an EMBL/GenBank/DDBJ whole genome shotgun (WGS) entry which is preliminary data.</text>
</comment>
<name>A0ABP8GKX6_9BACT</name>
<dbReference type="RefSeq" id="WP_345254742.1">
    <property type="nucleotide sequence ID" value="NZ_BAABGY010000006.1"/>
</dbReference>
<dbReference type="Proteomes" id="UP001501725">
    <property type="component" value="Unassembled WGS sequence"/>
</dbReference>
<accession>A0ABP8GKX6</accession>
<protein>
    <submittedName>
        <fullName evidence="1">Uncharacterized protein</fullName>
    </submittedName>
</protein>
<evidence type="ECO:0000313" key="2">
    <source>
        <dbReference type="Proteomes" id="UP001501725"/>
    </source>
</evidence>
<dbReference type="Pfam" id="PF20459">
    <property type="entry name" value="DUF6712"/>
    <property type="match status" value="1"/>
</dbReference>